<keyword evidence="1" id="KW-1185">Reference proteome</keyword>
<reference evidence="2" key="1">
    <citation type="submission" date="2023-03" db="UniProtKB">
        <authorList>
            <consortium name="WormBaseParasite"/>
        </authorList>
    </citation>
    <scope>IDENTIFICATION</scope>
</reference>
<dbReference type="Proteomes" id="UP000036681">
    <property type="component" value="Unplaced"/>
</dbReference>
<evidence type="ECO:0000313" key="1">
    <source>
        <dbReference type="Proteomes" id="UP000036681"/>
    </source>
</evidence>
<organism evidence="1 2">
    <name type="scientific">Ascaris lumbricoides</name>
    <name type="common">Giant roundworm</name>
    <dbReference type="NCBI Taxonomy" id="6252"/>
    <lineage>
        <taxon>Eukaryota</taxon>
        <taxon>Metazoa</taxon>
        <taxon>Ecdysozoa</taxon>
        <taxon>Nematoda</taxon>
        <taxon>Chromadorea</taxon>
        <taxon>Rhabditida</taxon>
        <taxon>Spirurina</taxon>
        <taxon>Ascaridomorpha</taxon>
        <taxon>Ascaridoidea</taxon>
        <taxon>Ascarididae</taxon>
        <taxon>Ascaris</taxon>
    </lineage>
</organism>
<evidence type="ECO:0000313" key="2">
    <source>
        <dbReference type="WBParaSite" id="ALUE_0000282101-mRNA-1"/>
    </source>
</evidence>
<dbReference type="WBParaSite" id="ALUE_0000282101-mRNA-1">
    <property type="protein sequence ID" value="ALUE_0000282101-mRNA-1"/>
    <property type="gene ID" value="ALUE_0000282101"/>
</dbReference>
<accession>A0A9J2NZ58</accession>
<proteinExistence type="predicted"/>
<sequence length="101" mass="11335">MALDNNESVPMFLYAFAREVYGARKLDGAQLTDFEIGTKACELIGDKHVVYSGQQDSVARNVYADRHPPIPEQDFAHLIEVLCDARSRVHVCVRAINLESK</sequence>
<protein>
    <submittedName>
        <fullName evidence="2">Uncharacterized protein</fullName>
    </submittedName>
</protein>
<dbReference type="AlphaFoldDB" id="A0A9J2NZ58"/>
<name>A0A9J2NZ58_ASCLU</name>